<name>A0A3N6UUL2_9GAMM</name>
<reference evidence="7 8" key="1">
    <citation type="submission" date="2018-10" db="EMBL/GenBank/DDBJ databases">
        <title>Draft genome sequence for the type isolate of Erwinia psidii, agent causal of bacterial blight in guava (Psidium guajava) and wilt and die-back of Eucalyptus spp.</title>
        <authorList>
            <person name="Hermenegildo P.S."/>
            <person name="Santos S.A."/>
            <person name="Guimaraes L.M.S."/>
            <person name="Vidigal P.M.P."/>
            <person name="Pereira I.C."/>
            <person name="Badel J.L."/>
            <person name="Alfenas-Zerbini P."/>
            <person name="Ferreira M.A.S.V."/>
            <person name="Alfenas A.C."/>
        </authorList>
    </citation>
    <scope>NUCLEOTIDE SEQUENCE [LARGE SCALE GENOMIC DNA]</scope>
    <source>
        <strain evidence="7 8">IBSBF 435</strain>
    </source>
</reference>
<dbReference type="InterPro" id="IPR001958">
    <property type="entry name" value="Tet-R_TetA/multi-R_MdtG-like"/>
</dbReference>
<comment type="subcellular location">
    <subcellularLocation>
        <location evidence="1">Membrane</location>
        <topology evidence="1">Multi-pass membrane protein</topology>
    </subcellularLocation>
</comment>
<keyword evidence="2 5" id="KW-0812">Transmembrane</keyword>
<evidence type="ECO:0000313" key="7">
    <source>
        <dbReference type="EMBL" id="RQM39639.1"/>
    </source>
</evidence>
<evidence type="ECO:0000256" key="4">
    <source>
        <dbReference type="ARBA" id="ARBA00023136"/>
    </source>
</evidence>
<keyword evidence="3 5" id="KW-1133">Transmembrane helix</keyword>
<evidence type="ECO:0000256" key="2">
    <source>
        <dbReference type="ARBA" id="ARBA00022692"/>
    </source>
</evidence>
<dbReference type="GO" id="GO:0022857">
    <property type="term" value="F:transmembrane transporter activity"/>
    <property type="evidence" value="ECO:0007669"/>
    <property type="project" value="InterPro"/>
</dbReference>
<keyword evidence="8" id="KW-1185">Reference proteome</keyword>
<evidence type="ECO:0000313" key="8">
    <source>
        <dbReference type="Proteomes" id="UP000279457"/>
    </source>
</evidence>
<dbReference type="PANTHER" id="PTHR42718">
    <property type="entry name" value="MAJOR FACILITATOR SUPERFAMILY MULTIDRUG TRANSPORTER MFSC"/>
    <property type="match status" value="1"/>
</dbReference>
<comment type="caution">
    <text evidence="7">The sequence shown here is derived from an EMBL/GenBank/DDBJ whole genome shotgun (WGS) entry which is preliminary data.</text>
</comment>
<dbReference type="PRINTS" id="PR01035">
    <property type="entry name" value="TCRTETA"/>
</dbReference>
<dbReference type="Proteomes" id="UP000279457">
    <property type="component" value="Unassembled WGS sequence"/>
</dbReference>
<evidence type="ECO:0000256" key="5">
    <source>
        <dbReference type="SAM" id="Phobius"/>
    </source>
</evidence>
<dbReference type="GO" id="GO:0016020">
    <property type="term" value="C:membrane"/>
    <property type="evidence" value="ECO:0007669"/>
    <property type="project" value="UniProtKB-SubCell"/>
</dbReference>
<accession>A0A3N6UUL2</accession>
<feature type="domain" description="Major facilitator superfamily (MFS) profile" evidence="6">
    <location>
        <begin position="1"/>
        <end position="301"/>
    </location>
</feature>
<proteinExistence type="predicted"/>
<organism evidence="7 8">
    <name type="scientific">Erwinia psidii</name>
    <dbReference type="NCBI Taxonomy" id="69224"/>
    <lineage>
        <taxon>Bacteria</taxon>
        <taxon>Pseudomonadati</taxon>
        <taxon>Pseudomonadota</taxon>
        <taxon>Gammaproteobacteria</taxon>
        <taxon>Enterobacterales</taxon>
        <taxon>Erwiniaceae</taxon>
        <taxon>Erwinia</taxon>
    </lineage>
</organism>
<feature type="transmembrane region" description="Helical" evidence="5">
    <location>
        <begin position="75"/>
        <end position="94"/>
    </location>
</feature>
<feature type="transmembrane region" description="Helical" evidence="5">
    <location>
        <begin position="185"/>
        <end position="205"/>
    </location>
</feature>
<feature type="transmembrane region" description="Helical" evidence="5">
    <location>
        <begin position="156"/>
        <end position="178"/>
    </location>
</feature>
<sequence>MVSTLCISQLIAARFFQGVAGAGGAVLSRAIARDLYSGTALTGFFALLMTIDGIAPVAAPVLGGLQLSITSWRGLFLSLAAAGAVLFLLTWFRLPETHVGKPVINASSGSGSVFRDRTFMMSCLLQGFMMAGLFAYIGASSYVFQQVYPLSALQYSYTFAVNGFGLVVCFLLLANWAAKWGETGVLTFSLPAAAVFALLLMLIFVAGCPLWLVLTMLFFTVSINSGIGTLASAIAMQRQGEHSGTASAWMGMLMFAMGGVSAPLTGIGGISGLSMNVVVLGGYWLALLCFIAVRKAVALQR</sequence>
<dbReference type="SUPFAM" id="SSF103473">
    <property type="entry name" value="MFS general substrate transporter"/>
    <property type="match status" value="1"/>
</dbReference>
<evidence type="ECO:0000256" key="1">
    <source>
        <dbReference type="ARBA" id="ARBA00004141"/>
    </source>
</evidence>
<feature type="transmembrane region" description="Helical" evidence="5">
    <location>
        <begin position="273"/>
        <end position="293"/>
    </location>
</feature>
<keyword evidence="4 5" id="KW-0472">Membrane</keyword>
<dbReference type="OrthoDB" id="9814303at2"/>
<feature type="transmembrane region" description="Helical" evidence="5">
    <location>
        <begin position="211"/>
        <end position="236"/>
    </location>
</feature>
<dbReference type="InterPro" id="IPR036259">
    <property type="entry name" value="MFS_trans_sf"/>
</dbReference>
<feature type="transmembrane region" description="Helical" evidence="5">
    <location>
        <begin position="44"/>
        <end position="69"/>
    </location>
</feature>
<protein>
    <submittedName>
        <fullName evidence="7">MFS transporter</fullName>
    </submittedName>
</protein>
<dbReference type="PROSITE" id="PS50850">
    <property type="entry name" value="MFS"/>
    <property type="match status" value="1"/>
</dbReference>
<dbReference type="EMBL" id="RHHM01000002">
    <property type="protein sequence ID" value="RQM39639.1"/>
    <property type="molecule type" value="Genomic_DNA"/>
</dbReference>
<evidence type="ECO:0000259" key="6">
    <source>
        <dbReference type="PROSITE" id="PS50850"/>
    </source>
</evidence>
<dbReference type="InterPro" id="IPR011701">
    <property type="entry name" value="MFS"/>
</dbReference>
<dbReference type="AlphaFoldDB" id="A0A3N6UUL2"/>
<feature type="transmembrane region" description="Helical" evidence="5">
    <location>
        <begin position="123"/>
        <end position="144"/>
    </location>
</feature>
<dbReference type="RefSeq" id="WP_124231939.1">
    <property type="nucleotide sequence ID" value="NZ_RHHM01000002.1"/>
</dbReference>
<dbReference type="PANTHER" id="PTHR42718:SF39">
    <property type="entry name" value="ACTINORHODIN TRANSPORTER-RELATED"/>
    <property type="match status" value="1"/>
</dbReference>
<feature type="transmembrane region" description="Helical" evidence="5">
    <location>
        <begin position="248"/>
        <end position="267"/>
    </location>
</feature>
<dbReference type="Gene3D" id="1.20.1720.10">
    <property type="entry name" value="Multidrug resistance protein D"/>
    <property type="match status" value="1"/>
</dbReference>
<evidence type="ECO:0000256" key="3">
    <source>
        <dbReference type="ARBA" id="ARBA00022989"/>
    </source>
</evidence>
<dbReference type="InterPro" id="IPR020846">
    <property type="entry name" value="MFS_dom"/>
</dbReference>
<feature type="transmembrane region" description="Helical" evidence="5">
    <location>
        <begin position="12"/>
        <end position="32"/>
    </location>
</feature>
<dbReference type="Pfam" id="PF07690">
    <property type="entry name" value="MFS_1"/>
    <property type="match status" value="1"/>
</dbReference>
<gene>
    <name evidence="7" type="ORF">EB241_04220</name>
</gene>